<evidence type="ECO:0000313" key="2">
    <source>
        <dbReference type="EMBL" id="CAE0479227.1"/>
    </source>
</evidence>
<feature type="compositionally biased region" description="Polar residues" evidence="1">
    <location>
        <begin position="122"/>
        <end position="135"/>
    </location>
</feature>
<accession>A0A7S3QJQ9</accession>
<reference evidence="2" key="1">
    <citation type="submission" date="2021-01" db="EMBL/GenBank/DDBJ databases">
        <authorList>
            <person name="Corre E."/>
            <person name="Pelletier E."/>
            <person name="Niang G."/>
            <person name="Scheremetjew M."/>
            <person name="Finn R."/>
            <person name="Kale V."/>
            <person name="Holt S."/>
            <person name="Cochrane G."/>
            <person name="Meng A."/>
            <person name="Brown T."/>
            <person name="Cohen L."/>
        </authorList>
    </citation>
    <scope>NUCLEOTIDE SEQUENCE</scope>
    <source>
        <strain evidence="2">MM31A-1</strain>
    </source>
</reference>
<dbReference type="AlphaFoldDB" id="A0A7S3QJQ9"/>
<proteinExistence type="predicted"/>
<feature type="compositionally biased region" description="Basic and acidic residues" evidence="1">
    <location>
        <begin position="14"/>
        <end position="25"/>
    </location>
</feature>
<dbReference type="EMBL" id="HBIO01031415">
    <property type="protein sequence ID" value="CAE0479227.1"/>
    <property type="molecule type" value="Transcribed_RNA"/>
</dbReference>
<name>A0A7S3QJQ9_9STRA</name>
<feature type="region of interest" description="Disordered" evidence="1">
    <location>
        <begin position="1"/>
        <end position="28"/>
    </location>
</feature>
<gene>
    <name evidence="2" type="ORF">CDEB00056_LOCUS24081</name>
</gene>
<feature type="region of interest" description="Disordered" evidence="1">
    <location>
        <begin position="56"/>
        <end position="85"/>
    </location>
</feature>
<feature type="region of interest" description="Disordered" evidence="1">
    <location>
        <begin position="117"/>
        <end position="149"/>
    </location>
</feature>
<protein>
    <submittedName>
        <fullName evidence="2">Uncharacterized protein</fullName>
    </submittedName>
</protein>
<evidence type="ECO:0000256" key="1">
    <source>
        <dbReference type="SAM" id="MobiDB-lite"/>
    </source>
</evidence>
<sequence>MGCVESKFPQTSTSDHKSGSEKTNVKDASVVDAVDDDVAGSGTVEITEGKYIHLFSTPRPENEHGEAEMTTPDNTVRTPTTDEDRPMYTAVKDSLFKEEQKPGIVETLFATLFGKEKEQAVKDSSSPPLPSTNISYGYGKSESYRAVQV</sequence>
<feature type="compositionally biased region" description="Low complexity" evidence="1">
    <location>
        <begin position="70"/>
        <end position="79"/>
    </location>
</feature>
<organism evidence="2">
    <name type="scientific">Chaetoceros debilis</name>
    <dbReference type="NCBI Taxonomy" id="122233"/>
    <lineage>
        <taxon>Eukaryota</taxon>
        <taxon>Sar</taxon>
        <taxon>Stramenopiles</taxon>
        <taxon>Ochrophyta</taxon>
        <taxon>Bacillariophyta</taxon>
        <taxon>Coscinodiscophyceae</taxon>
        <taxon>Chaetocerotophycidae</taxon>
        <taxon>Chaetocerotales</taxon>
        <taxon>Chaetocerotaceae</taxon>
        <taxon>Chaetoceros</taxon>
    </lineage>
</organism>